<gene>
    <name evidence="7" type="primary">crtI</name>
    <name evidence="7" type="ORF">BcellWH2_03901</name>
</gene>
<keyword evidence="3" id="KW-0274">FAD</keyword>
<evidence type="ECO:0000313" key="8">
    <source>
        <dbReference type="Proteomes" id="UP000061809"/>
    </source>
</evidence>
<dbReference type="InterPro" id="IPR036188">
    <property type="entry name" value="FAD/NAD-bd_sf"/>
</dbReference>
<dbReference type="InterPro" id="IPR002937">
    <property type="entry name" value="Amino_oxidase"/>
</dbReference>
<dbReference type="SUPFAM" id="SSF51905">
    <property type="entry name" value="FAD/NAD(P)-binding domain"/>
    <property type="match status" value="1"/>
</dbReference>
<dbReference type="PANTHER" id="PTHR46091:SF3">
    <property type="entry name" value="AMINE OXIDASE DOMAIN-CONTAINING PROTEIN"/>
    <property type="match status" value="1"/>
</dbReference>
<dbReference type="Gene3D" id="3.50.50.60">
    <property type="entry name" value="FAD/NAD(P)-binding domain"/>
    <property type="match status" value="2"/>
</dbReference>
<keyword evidence="5" id="KW-0520">NAD</keyword>
<dbReference type="Proteomes" id="UP000061809">
    <property type="component" value="Chromosome"/>
</dbReference>
<evidence type="ECO:0000313" key="7">
    <source>
        <dbReference type="EMBL" id="ALJ61122.1"/>
    </source>
</evidence>
<dbReference type="Pfam" id="PF01593">
    <property type="entry name" value="Amino_oxidase"/>
    <property type="match status" value="1"/>
</dbReference>
<evidence type="ECO:0000256" key="5">
    <source>
        <dbReference type="ARBA" id="ARBA00023027"/>
    </source>
</evidence>
<keyword evidence="1" id="KW-0285">Flavoprotein</keyword>
<keyword evidence="7" id="KW-0560">Oxidoreductase</keyword>
<dbReference type="EMBL" id="CP012801">
    <property type="protein sequence ID" value="ALJ61122.1"/>
    <property type="molecule type" value="Genomic_DNA"/>
</dbReference>
<dbReference type="RefSeq" id="WP_029427261.1">
    <property type="nucleotide sequence ID" value="NZ_CP012801.1"/>
</dbReference>
<evidence type="ECO:0000256" key="4">
    <source>
        <dbReference type="ARBA" id="ARBA00022857"/>
    </source>
</evidence>
<evidence type="ECO:0000259" key="6">
    <source>
        <dbReference type="Pfam" id="PF01593"/>
    </source>
</evidence>
<feature type="domain" description="Amine oxidase" evidence="6">
    <location>
        <begin position="13"/>
        <end position="330"/>
    </location>
</feature>
<dbReference type="EC" id="1.3.99.31" evidence="7"/>
<evidence type="ECO:0000256" key="3">
    <source>
        <dbReference type="ARBA" id="ARBA00022827"/>
    </source>
</evidence>
<dbReference type="PANTHER" id="PTHR46091">
    <property type="entry name" value="BLR7054 PROTEIN"/>
    <property type="match status" value="1"/>
</dbReference>
<protein>
    <submittedName>
        <fullName evidence="7">Phytoene desaturase (Lycopene-forming)</fullName>
        <ecNumber evidence="7">1.3.99.31</ecNumber>
    </submittedName>
</protein>
<proteinExistence type="predicted"/>
<evidence type="ECO:0000256" key="2">
    <source>
        <dbReference type="ARBA" id="ARBA00022729"/>
    </source>
</evidence>
<accession>A0A0P0GJI0</accession>
<keyword evidence="4" id="KW-0521">NADP</keyword>
<name>A0A0P0GJI0_9BACE</name>
<dbReference type="PATRIC" id="fig|246787.4.peg.4037"/>
<keyword evidence="2" id="KW-0732">Signal</keyword>
<evidence type="ECO:0000256" key="1">
    <source>
        <dbReference type="ARBA" id="ARBA00022630"/>
    </source>
</evidence>
<sequence length="496" mass="56215">MSKYDIIIIGSGLGGLECGAILSKEGYNVCVLEKNELFGGCFQTYRRKGHLLDTGIHYIGSLDEGQVMNQFFRYVGIMDHLKVRKLDENAFDKIFYKNRVYDYAMEYERFTDTLCQSFPHEKENLRQYTTLLKEVGNLISVDNLKKGIISTEGMKFFNTSAAGMIDKITTNPDLQSVLAGSALLYGGLREHSNFYEHAMINNSYIQGAYRFIDGSMQVASEMINVIRTHGGTVLNNSEVTRIIVENNQVAGVEINHAERIESKYIISNVHPKQTLTLLDKTRCIKNAYISRINSLENTYGIFTLYLIMKEKSYPYLNQNLYLHGDNDVWYDKKVNMGYTTNCMISTQASSRNSDYADVISILTPMYIDELSAWQDTLPEQRGEDYKAFKIEKARQLLEFIKSHGIDFTDHIETMYTTTPLSYRDFTGTCDGSAYGIIKDYKCPQIGFVSTRTKLGNLFLTGQNLNVHGALGVTLTSIITCGELLGHEYLAKRIGHA</sequence>
<reference evidence="7 8" key="1">
    <citation type="journal article" date="2015" name="Science">
        <title>Genetic determinants of in vivo fitness and diet responsiveness in multiple human gut Bacteroides.</title>
        <authorList>
            <person name="Wu M."/>
            <person name="McNulty N.P."/>
            <person name="Rodionov D.A."/>
            <person name="Khoroshkin M.S."/>
            <person name="Griffin N.W."/>
            <person name="Cheng J."/>
            <person name="Latreille P."/>
            <person name="Kerstetter R.A."/>
            <person name="Terrapon N."/>
            <person name="Henrissat B."/>
            <person name="Osterman A.L."/>
            <person name="Gordon J.I."/>
        </authorList>
    </citation>
    <scope>NUCLEOTIDE SEQUENCE [LARGE SCALE GENOMIC DNA]</scope>
    <source>
        <strain evidence="7 8">WH2</strain>
    </source>
</reference>
<dbReference type="AlphaFoldDB" id="A0A0P0GJI0"/>
<dbReference type="KEGG" id="bcel:BcellWH2_03901"/>
<dbReference type="GO" id="GO:0016491">
    <property type="term" value="F:oxidoreductase activity"/>
    <property type="evidence" value="ECO:0007669"/>
    <property type="project" value="UniProtKB-KW"/>
</dbReference>
<dbReference type="InterPro" id="IPR052206">
    <property type="entry name" value="Retinol_saturase"/>
</dbReference>
<organism evidence="7 8">
    <name type="scientific">Bacteroides cellulosilyticus</name>
    <dbReference type="NCBI Taxonomy" id="246787"/>
    <lineage>
        <taxon>Bacteria</taxon>
        <taxon>Pseudomonadati</taxon>
        <taxon>Bacteroidota</taxon>
        <taxon>Bacteroidia</taxon>
        <taxon>Bacteroidales</taxon>
        <taxon>Bacteroidaceae</taxon>
        <taxon>Bacteroides</taxon>
    </lineage>
</organism>